<feature type="domain" description="EB1 C-terminal" evidence="7">
    <location>
        <begin position="323"/>
        <end position="401"/>
    </location>
</feature>
<dbReference type="AlphaFoldDB" id="A0A8H7ZRF6"/>
<dbReference type="GO" id="GO:0008017">
    <property type="term" value="F:microtubule binding"/>
    <property type="evidence" value="ECO:0007669"/>
    <property type="project" value="InterPro"/>
</dbReference>
<evidence type="ECO:0000259" key="7">
    <source>
        <dbReference type="PROSITE" id="PS51230"/>
    </source>
</evidence>
<protein>
    <recommendedName>
        <fullName evidence="7">EB1 C-terminal domain-containing protein</fullName>
    </recommendedName>
</protein>
<dbReference type="Pfam" id="PF03271">
    <property type="entry name" value="EB1"/>
    <property type="match status" value="1"/>
</dbReference>
<evidence type="ECO:0000313" key="9">
    <source>
        <dbReference type="Proteomes" id="UP000673691"/>
    </source>
</evidence>
<dbReference type="InterPro" id="IPR036133">
    <property type="entry name" value="EB1_C_sf"/>
</dbReference>
<dbReference type="InterPro" id="IPR004953">
    <property type="entry name" value="EB1_C"/>
</dbReference>
<dbReference type="SUPFAM" id="SSF47576">
    <property type="entry name" value="Calponin-homology domain, CH-domain"/>
    <property type="match status" value="3"/>
</dbReference>
<dbReference type="InterPro" id="IPR036872">
    <property type="entry name" value="CH_dom_sf"/>
</dbReference>
<feature type="region of interest" description="Disordered" evidence="6">
    <location>
        <begin position="1"/>
        <end position="49"/>
    </location>
</feature>
<reference evidence="8 9" key="1">
    <citation type="journal article" name="Sci. Rep.">
        <title>Genome-scale phylogenetic analyses confirm Olpidium as the closest living zoosporic fungus to the non-flagellated, terrestrial fungi.</title>
        <authorList>
            <person name="Chang Y."/>
            <person name="Rochon D."/>
            <person name="Sekimoto S."/>
            <person name="Wang Y."/>
            <person name="Chovatia M."/>
            <person name="Sandor L."/>
            <person name="Salamov A."/>
            <person name="Grigoriev I.V."/>
            <person name="Stajich J.E."/>
            <person name="Spatafora J.W."/>
        </authorList>
    </citation>
    <scope>NUCLEOTIDE SEQUENCE [LARGE SCALE GENOMIC DNA]</scope>
    <source>
        <strain evidence="8">S191</strain>
    </source>
</reference>
<dbReference type="InterPro" id="IPR027328">
    <property type="entry name" value="MAPRE"/>
</dbReference>
<dbReference type="PROSITE" id="PS51230">
    <property type="entry name" value="EB1_C"/>
    <property type="match status" value="1"/>
</dbReference>
<dbReference type="PANTHER" id="PTHR10623">
    <property type="entry name" value="MICROTUBULE-ASSOCIATED PROTEIN RP/EB FAMILY MEMBER"/>
    <property type="match status" value="1"/>
</dbReference>
<dbReference type="SUPFAM" id="SSF140612">
    <property type="entry name" value="EB1 dimerisation domain-like"/>
    <property type="match status" value="1"/>
</dbReference>
<feature type="compositionally biased region" description="Gly residues" evidence="6">
    <location>
        <begin position="1"/>
        <end position="11"/>
    </location>
</feature>
<dbReference type="Proteomes" id="UP000673691">
    <property type="component" value="Unassembled WGS sequence"/>
</dbReference>
<keyword evidence="9" id="KW-1185">Reference proteome</keyword>
<evidence type="ECO:0000256" key="4">
    <source>
        <dbReference type="ARBA" id="ARBA00023212"/>
    </source>
</evidence>
<feature type="region of interest" description="Disordered" evidence="6">
    <location>
        <begin position="258"/>
        <end position="295"/>
    </location>
</feature>
<dbReference type="EMBL" id="JAEFCI010009058">
    <property type="protein sequence ID" value="KAG5458052.1"/>
    <property type="molecule type" value="Genomic_DNA"/>
</dbReference>
<comment type="subcellular location">
    <subcellularLocation>
        <location evidence="1">Cytoplasm</location>
        <location evidence="1">Cytoskeleton</location>
    </subcellularLocation>
</comment>
<sequence length="401" mass="43544">GGGGGRGGGGEAADSRRKQNRPPPNPHPALRPTPLPLRRGTQRTTSIMSESRTELLAWLNDLLKTNYTKVEQCGTGTRERTAPGFGGRAEASPVAKKALKNSITGAQLTAGCLVRLGTWENAATSLAASRPDGVRVLADDVHLAKVKFDAKLQYEYVQNFKVLQSAFTAHKIDKVLWKRSWRKCELCDRSAASPNSLRLGCALTRTVFAYDPKIIPVERLIQCKFQDNLEFLQWMKKFWDSTFPGGHYDAEARRKGKAAGGGVSLTGAPRKPVGGSAGMDKAPRHPAGELGNPDIGFPYTEERDIRKSNTAAAAPQKIARRAAEDASPATVDAYEKKISDLEIAVAGLQKERDFYFEKLRGIEILTQQELEGDAGPGGRNGADVGTVLKEIQDVLYSTEVS</sequence>
<accession>A0A8H7ZRF6</accession>
<evidence type="ECO:0000313" key="8">
    <source>
        <dbReference type="EMBL" id="KAG5458052.1"/>
    </source>
</evidence>
<evidence type="ECO:0000256" key="2">
    <source>
        <dbReference type="ARBA" id="ARBA00022490"/>
    </source>
</evidence>
<proteinExistence type="predicted"/>
<evidence type="ECO:0000256" key="3">
    <source>
        <dbReference type="ARBA" id="ARBA00022701"/>
    </source>
</evidence>
<dbReference type="GO" id="GO:0005874">
    <property type="term" value="C:microtubule"/>
    <property type="evidence" value="ECO:0007669"/>
    <property type="project" value="UniProtKB-KW"/>
</dbReference>
<evidence type="ECO:0000256" key="5">
    <source>
        <dbReference type="PROSITE-ProRule" id="PRU00576"/>
    </source>
</evidence>
<feature type="non-terminal residue" evidence="8">
    <location>
        <position position="1"/>
    </location>
</feature>
<keyword evidence="4" id="KW-0206">Cytoskeleton</keyword>
<feature type="region of interest" description="Disordered" evidence="6">
    <location>
        <begin position="308"/>
        <end position="330"/>
    </location>
</feature>
<evidence type="ECO:0000256" key="1">
    <source>
        <dbReference type="ARBA" id="ARBA00004245"/>
    </source>
</evidence>
<gene>
    <name evidence="8" type="ORF">BJ554DRAFT_1804</name>
</gene>
<name>A0A8H7ZRF6_9FUNG</name>
<comment type="caution">
    <text evidence="8">The sequence shown here is derived from an EMBL/GenBank/DDBJ whole genome shotgun (WGS) entry which is preliminary data.</text>
</comment>
<dbReference type="Gene3D" id="1.10.418.10">
    <property type="entry name" value="Calponin-like domain"/>
    <property type="match status" value="2"/>
</dbReference>
<dbReference type="Gene3D" id="1.20.5.1430">
    <property type="match status" value="1"/>
</dbReference>
<evidence type="ECO:0000256" key="6">
    <source>
        <dbReference type="SAM" id="MobiDB-lite"/>
    </source>
</evidence>
<keyword evidence="3 5" id="KW-0493">Microtubule</keyword>
<organism evidence="8 9">
    <name type="scientific">Olpidium bornovanus</name>
    <dbReference type="NCBI Taxonomy" id="278681"/>
    <lineage>
        <taxon>Eukaryota</taxon>
        <taxon>Fungi</taxon>
        <taxon>Fungi incertae sedis</taxon>
        <taxon>Olpidiomycota</taxon>
        <taxon>Olpidiomycotina</taxon>
        <taxon>Olpidiomycetes</taxon>
        <taxon>Olpidiales</taxon>
        <taxon>Olpidiaceae</taxon>
        <taxon>Olpidium</taxon>
    </lineage>
</organism>
<keyword evidence="2" id="KW-0963">Cytoplasm</keyword>
<feature type="compositionally biased region" description="Pro residues" evidence="6">
    <location>
        <begin position="21"/>
        <end position="35"/>
    </location>
</feature>
<feature type="compositionally biased region" description="Low complexity" evidence="6">
    <location>
        <begin position="36"/>
        <end position="45"/>
    </location>
</feature>
<dbReference type="OrthoDB" id="2119228at2759"/>